<dbReference type="GO" id="GO:0008270">
    <property type="term" value="F:zinc ion binding"/>
    <property type="evidence" value="ECO:0007669"/>
    <property type="project" value="InterPro"/>
</dbReference>
<proteinExistence type="predicted"/>
<evidence type="ECO:0000313" key="5">
    <source>
        <dbReference type="Proteomes" id="UP000193689"/>
    </source>
</evidence>
<evidence type="ECO:0000259" key="3">
    <source>
        <dbReference type="PROSITE" id="PS50048"/>
    </source>
</evidence>
<feature type="domain" description="Zn(2)-C6 fungal-type" evidence="3">
    <location>
        <begin position="13"/>
        <end position="43"/>
    </location>
</feature>
<dbReference type="PROSITE" id="PS50048">
    <property type="entry name" value="ZN2_CY6_FUNGAL_2"/>
    <property type="match status" value="1"/>
</dbReference>
<gene>
    <name evidence="4" type="ORF">BCR38DRAFT_415275</name>
</gene>
<dbReference type="PROSITE" id="PS00463">
    <property type="entry name" value="ZN2_CY6_FUNGAL_1"/>
    <property type="match status" value="1"/>
</dbReference>
<dbReference type="GeneID" id="63775226"/>
<accession>A0A1Y2D7J3</accession>
<dbReference type="GO" id="GO:0001228">
    <property type="term" value="F:DNA-binding transcription activator activity, RNA polymerase II-specific"/>
    <property type="evidence" value="ECO:0007669"/>
    <property type="project" value="TreeGrafter"/>
</dbReference>
<dbReference type="InterPro" id="IPR021858">
    <property type="entry name" value="Fun_TF"/>
</dbReference>
<keyword evidence="1" id="KW-0539">Nucleus</keyword>
<keyword evidence="5" id="KW-1185">Reference proteome</keyword>
<organism evidence="4 5">
    <name type="scientific">Pseudomassariella vexata</name>
    <dbReference type="NCBI Taxonomy" id="1141098"/>
    <lineage>
        <taxon>Eukaryota</taxon>
        <taxon>Fungi</taxon>
        <taxon>Dikarya</taxon>
        <taxon>Ascomycota</taxon>
        <taxon>Pezizomycotina</taxon>
        <taxon>Sordariomycetes</taxon>
        <taxon>Xylariomycetidae</taxon>
        <taxon>Amphisphaeriales</taxon>
        <taxon>Pseudomassariaceae</taxon>
        <taxon>Pseudomassariella</taxon>
    </lineage>
</organism>
<name>A0A1Y2D7J3_9PEZI</name>
<dbReference type="Pfam" id="PF11951">
    <property type="entry name" value="Fungal_trans_2"/>
    <property type="match status" value="1"/>
</dbReference>
<dbReference type="STRING" id="1141098.A0A1Y2D7J3"/>
<evidence type="ECO:0000313" key="4">
    <source>
        <dbReference type="EMBL" id="ORY54585.1"/>
    </source>
</evidence>
<comment type="caution">
    <text evidence="4">The sequence shown here is derived from an EMBL/GenBank/DDBJ whole genome shotgun (WGS) entry which is preliminary data.</text>
</comment>
<dbReference type="OrthoDB" id="416217at2759"/>
<dbReference type="InterPro" id="IPR053157">
    <property type="entry name" value="Sterol_Uptake_Regulator"/>
</dbReference>
<dbReference type="Pfam" id="PF00172">
    <property type="entry name" value="Zn_clus"/>
    <property type="match status" value="1"/>
</dbReference>
<dbReference type="CDD" id="cd00067">
    <property type="entry name" value="GAL4"/>
    <property type="match status" value="1"/>
</dbReference>
<dbReference type="AlphaFoldDB" id="A0A1Y2D7J3"/>
<dbReference type="EMBL" id="MCFJ01000033">
    <property type="protein sequence ID" value="ORY54585.1"/>
    <property type="molecule type" value="Genomic_DNA"/>
</dbReference>
<dbReference type="Proteomes" id="UP000193689">
    <property type="component" value="Unassembled WGS sequence"/>
</dbReference>
<evidence type="ECO:0000256" key="1">
    <source>
        <dbReference type="ARBA" id="ARBA00023242"/>
    </source>
</evidence>
<feature type="region of interest" description="Disordered" evidence="2">
    <location>
        <begin position="57"/>
        <end position="81"/>
    </location>
</feature>
<dbReference type="InParanoid" id="A0A1Y2D7J3"/>
<dbReference type="InterPro" id="IPR001138">
    <property type="entry name" value="Zn2Cys6_DnaBD"/>
</dbReference>
<dbReference type="PANTHER" id="PTHR47784:SF5">
    <property type="entry name" value="STEROL UPTAKE CONTROL PROTEIN 2"/>
    <property type="match status" value="1"/>
</dbReference>
<sequence>MPSRRSHTNSHHGCLQCKRRRVKCDQTQPECARCSKKGQECNYQHLMSVYDPFHQYNAPARQPGAAPSPPRQLAPTSGVQRQSAISNASAPFLLPDSLSSTTGESAWKHPCFGMAPSISPTGLHEYDSSTQQLLHHYINHVSSSFISSAPHVELLISFQSVINRHSLSQPYVHHALLSFSALHLASLSTSSNASTSPSNSPHLITALAHKASALESFRPIIESVTTVTCEPALAASGLLIACAFGLPLAGVLSDPIDLLAQITSLFQGTVALYRLCLRDTNPLDNSTSPKLGQSVLAAMACEAPWEEAEAAIDKAIHVISQLDDEDELQMGRRDDLLDAARKLKRSLRRIAVARGVYTLSCMWFGMVSPAYVERVKQRDPLALVLLADWTSGLRKVKHVWWIQGCAQRTVEAIWFEIGGQYPELLAWAVEEAKSDL</sequence>
<dbReference type="SMART" id="SM00066">
    <property type="entry name" value="GAL4"/>
    <property type="match status" value="1"/>
</dbReference>
<protein>
    <recommendedName>
        <fullName evidence="3">Zn(2)-C6 fungal-type domain-containing protein</fullName>
    </recommendedName>
</protein>
<dbReference type="InterPro" id="IPR036864">
    <property type="entry name" value="Zn2-C6_fun-type_DNA-bd_sf"/>
</dbReference>
<dbReference type="Gene3D" id="4.10.240.10">
    <property type="entry name" value="Zn(2)-C6 fungal-type DNA-binding domain"/>
    <property type="match status" value="1"/>
</dbReference>
<dbReference type="SUPFAM" id="SSF57701">
    <property type="entry name" value="Zn2/Cys6 DNA-binding domain"/>
    <property type="match status" value="1"/>
</dbReference>
<evidence type="ECO:0000256" key="2">
    <source>
        <dbReference type="SAM" id="MobiDB-lite"/>
    </source>
</evidence>
<dbReference type="RefSeq" id="XP_040709273.1">
    <property type="nucleotide sequence ID" value="XM_040859014.1"/>
</dbReference>
<reference evidence="4 5" key="1">
    <citation type="submission" date="2016-07" db="EMBL/GenBank/DDBJ databases">
        <title>Pervasive Adenine N6-methylation of Active Genes in Fungi.</title>
        <authorList>
            <consortium name="DOE Joint Genome Institute"/>
            <person name="Mondo S.J."/>
            <person name="Dannebaum R.O."/>
            <person name="Kuo R.C."/>
            <person name="Labutti K."/>
            <person name="Haridas S."/>
            <person name="Kuo A."/>
            <person name="Salamov A."/>
            <person name="Ahrendt S.R."/>
            <person name="Lipzen A."/>
            <person name="Sullivan W."/>
            <person name="Andreopoulos W.B."/>
            <person name="Clum A."/>
            <person name="Lindquist E."/>
            <person name="Daum C."/>
            <person name="Ramamoorthy G.K."/>
            <person name="Gryganskyi A."/>
            <person name="Culley D."/>
            <person name="Magnuson J.K."/>
            <person name="James T.Y."/>
            <person name="O'Malley M.A."/>
            <person name="Stajich J.E."/>
            <person name="Spatafora J.W."/>
            <person name="Visel A."/>
            <person name="Grigoriev I.V."/>
        </authorList>
    </citation>
    <scope>NUCLEOTIDE SEQUENCE [LARGE SCALE GENOMIC DNA]</scope>
    <source>
        <strain evidence="4 5">CBS 129021</strain>
    </source>
</reference>
<dbReference type="PANTHER" id="PTHR47784">
    <property type="entry name" value="STEROL UPTAKE CONTROL PROTEIN 2"/>
    <property type="match status" value="1"/>
</dbReference>